<sequence>MLNKKLKLLLPILLLLICIQNVSGKNGNPKLKNNCEGKVLTITTAIKIKHKYFFFRKTNHKRVTRIDEIVNENGAVLMKIKMKSSEKGDTYDFRKFHRLVLVNKEIHEVICIVNQEFGRLIIYNFCGEKMTEVVVKSNELYNKYRF</sequence>
<comment type="caution">
    <text evidence="2">The sequence shown here is derived from an EMBL/GenBank/DDBJ whole genome shotgun (WGS) entry which is preliminary data.</text>
</comment>
<dbReference type="Proteomes" id="UP000431264">
    <property type="component" value="Unassembled WGS sequence"/>
</dbReference>
<evidence type="ECO:0000256" key="1">
    <source>
        <dbReference type="SAM" id="SignalP"/>
    </source>
</evidence>
<feature type="chain" id="PRO_5026143512" evidence="1">
    <location>
        <begin position="25"/>
        <end position="146"/>
    </location>
</feature>
<dbReference type="OrthoDB" id="1376497at2"/>
<dbReference type="EMBL" id="WQLW01000008">
    <property type="protein sequence ID" value="MVO09807.1"/>
    <property type="molecule type" value="Genomic_DNA"/>
</dbReference>
<name>A0A6I4IST6_9FLAO</name>
<keyword evidence="1" id="KW-0732">Signal</keyword>
<gene>
    <name evidence="2" type="ORF">GOQ30_11615</name>
</gene>
<reference evidence="3" key="1">
    <citation type="submission" date="2019-05" db="EMBL/GenBank/DDBJ databases">
        <title>Flavobacterium profundi sp. nov., isolated from a deep-sea seamount.</title>
        <authorList>
            <person name="Zhang D.-C."/>
        </authorList>
    </citation>
    <scope>NUCLEOTIDE SEQUENCE [LARGE SCALE GENOMIC DNA]</scope>
    <source>
        <strain evidence="3">TP390</strain>
    </source>
</reference>
<evidence type="ECO:0000313" key="2">
    <source>
        <dbReference type="EMBL" id="MVO09807.1"/>
    </source>
</evidence>
<keyword evidence="3" id="KW-1185">Reference proteome</keyword>
<evidence type="ECO:0000313" key="3">
    <source>
        <dbReference type="Proteomes" id="UP000431264"/>
    </source>
</evidence>
<dbReference type="RefSeq" id="WP_140998182.1">
    <property type="nucleotide sequence ID" value="NZ_VDCZ01000008.1"/>
</dbReference>
<accession>A0A6I4IST6</accession>
<dbReference type="AlphaFoldDB" id="A0A6I4IST6"/>
<organism evidence="2 3">
    <name type="scientific">Flavobacterium profundi</name>
    <dbReference type="NCBI Taxonomy" id="1774945"/>
    <lineage>
        <taxon>Bacteria</taxon>
        <taxon>Pseudomonadati</taxon>
        <taxon>Bacteroidota</taxon>
        <taxon>Flavobacteriia</taxon>
        <taxon>Flavobacteriales</taxon>
        <taxon>Flavobacteriaceae</taxon>
        <taxon>Flavobacterium</taxon>
    </lineage>
</organism>
<feature type="signal peptide" evidence="1">
    <location>
        <begin position="1"/>
        <end position="24"/>
    </location>
</feature>
<protein>
    <submittedName>
        <fullName evidence="2">Uncharacterized protein</fullName>
    </submittedName>
</protein>
<proteinExistence type="predicted"/>